<organism evidence="7">
    <name type="scientific">Paracoccus zeaxanthinifaciens</name>
    <dbReference type="NCBI Taxonomy" id="187400"/>
    <lineage>
        <taxon>Bacteria</taxon>
        <taxon>Pseudomonadati</taxon>
        <taxon>Pseudomonadota</taxon>
        <taxon>Alphaproteobacteria</taxon>
        <taxon>Rhodobacterales</taxon>
        <taxon>Paracoccaceae</taxon>
        <taxon>Paracoccus</taxon>
    </lineage>
</organism>
<dbReference type="PANTHER" id="PTHR43323:SF2">
    <property type="entry name" value="HYDROXYMETHYLGLUTARYL-COA SYNTHASE"/>
    <property type="match status" value="1"/>
</dbReference>
<evidence type="ECO:0000256" key="2">
    <source>
        <dbReference type="ARBA" id="ARBA00022679"/>
    </source>
</evidence>
<feature type="binding site" evidence="4">
    <location>
        <position position="278"/>
    </location>
    <ligand>
        <name>(3S)-3-hydroxy-3-methylglutaryl-CoA</name>
        <dbReference type="ChEBI" id="CHEBI:43074"/>
    </ligand>
</feature>
<dbReference type="EC" id="4.1.3.5" evidence="7"/>
<feature type="binding site" evidence="4">
    <location>
        <position position="35"/>
    </location>
    <ligand>
        <name>(3S)-3-hydroxy-3-methylglutaryl-CoA</name>
        <dbReference type="ChEBI" id="CHEBI:43074"/>
    </ligand>
</feature>
<gene>
    <name evidence="7" type="primary">hcs</name>
</gene>
<feature type="active site" description="Proton donor/acceptor" evidence="3">
    <location>
        <position position="239"/>
    </location>
</feature>
<keyword evidence="2" id="KW-0808">Transferase</keyword>
<feature type="active site" description="Acyl-thioester intermediate" evidence="3">
    <location>
        <position position="117"/>
    </location>
</feature>
<dbReference type="Pfam" id="PF08540">
    <property type="entry name" value="HMG_CoA_synt_C"/>
    <property type="match status" value="1"/>
</dbReference>
<accession>Q8L1I3</accession>
<dbReference type="AlphaFoldDB" id="Q8L1I3"/>
<name>Q8L1I3_PARZE</name>
<dbReference type="GO" id="GO:0006084">
    <property type="term" value="P:acetyl-CoA metabolic process"/>
    <property type="evidence" value="ECO:0007669"/>
    <property type="project" value="InterPro"/>
</dbReference>
<dbReference type="SUPFAM" id="SSF53901">
    <property type="entry name" value="Thiolase-like"/>
    <property type="match status" value="2"/>
</dbReference>
<dbReference type="EMBL" id="AJ431696">
    <property type="protein sequence ID" value="CAD24420.1"/>
    <property type="molecule type" value="Genomic_DNA"/>
</dbReference>
<evidence type="ECO:0000259" key="5">
    <source>
        <dbReference type="Pfam" id="PF01154"/>
    </source>
</evidence>
<feature type="binding site" evidence="4">
    <location>
        <position position="149"/>
    </location>
    <ligand>
        <name>(3S)-3-hydroxy-3-methylglutaryl-CoA</name>
        <dbReference type="ChEBI" id="CHEBI:43074"/>
    </ligand>
</feature>
<dbReference type="CDD" id="cd00827">
    <property type="entry name" value="init_cond_enzymes"/>
    <property type="match status" value="1"/>
</dbReference>
<reference evidence="7" key="1">
    <citation type="journal article" date="2002" name="Gene">
        <title>Genetics of isoprenoid biosynthesis in Paracoccus zeaxanthinifaciens.</title>
        <authorList>
            <person name="Humbelin M."/>
            <person name="Thomas A."/>
            <person name="Lin J."/>
            <person name="Li J."/>
            <person name="Jore J."/>
            <person name="Berry A."/>
        </authorList>
    </citation>
    <scope>NUCLEOTIDE SEQUENCE</scope>
    <source>
        <strain evidence="7">R114</strain>
    </source>
</reference>
<dbReference type="Pfam" id="PF01154">
    <property type="entry name" value="HMG_CoA_synt_N"/>
    <property type="match status" value="1"/>
</dbReference>
<feature type="binding site" evidence="4">
    <location>
        <position position="248"/>
    </location>
    <ligand>
        <name>(3S)-3-hydroxy-3-methylglutaryl-CoA</name>
        <dbReference type="ChEBI" id="CHEBI:43074"/>
    </ligand>
</feature>
<evidence type="ECO:0000259" key="6">
    <source>
        <dbReference type="Pfam" id="PF08540"/>
    </source>
</evidence>
<feature type="domain" description="Hydroxymethylglutaryl-coenzyme A synthase N-terminal" evidence="5">
    <location>
        <begin position="9"/>
        <end position="170"/>
    </location>
</feature>
<sequence length="388" mass="42659">MKVPKMTVTGIEAISFYTPQNYVGLDILAAHHGIDPEKFSKGIGQEKIALPGHDEDIVTMAAEAALPIIERAGTQGIDTVLFATESGIDQSKAAAIYLRRLLDLSPNCRCVELKQACYSATAALQMACAHVARKPDRKVLVIASDVARYDRESSGEATQGAGAVAILVSADPKVAEIGTVSGLFTEDIMDFWRPNHRRTPLFDGKASTLRYLNALVEAWNDYRANGGHEFADFAHFCYHVPFSRMGEKANSHLAKANKTPVDMGQVQTGLIYNRQVGNCYTGSIYLAFASLLENAQEDLTGALVGLFSYGSGATGEFFDARIAPGYRDHLFAERHRELLQDRTPVTYDEYVALWDEIDLTQGAPDKARGRFRLAGIEDEKRIYVDRQA</sequence>
<evidence type="ECO:0000256" key="1">
    <source>
        <dbReference type="ARBA" id="ARBA00007061"/>
    </source>
</evidence>
<evidence type="ECO:0000313" key="7">
    <source>
        <dbReference type="EMBL" id="CAD24420.1"/>
    </source>
</evidence>
<dbReference type="GO" id="GO:0016829">
    <property type="term" value="F:lyase activity"/>
    <property type="evidence" value="ECO:0007669"/>
    <property type="project" value="UniProtKB-KW"/>
</dbReference>
<evidence type="ECO:0000256" key="4">
    <source>
        <dbReference type="PIRSR" id="PIRSR611554-2"/>
    </source>
</evidence>
<dbReference type="InterPro" id="IPR013746">
    <property type="entry name" value="HMG_CoA_synt_C_dom"/>
</dbReference>
<feature type="active site" description="Proton donor/acceptor" evidence="3">
    <location>
        <position position="85"/>
    </location>
</feature>
<dbReference type="GO" id="GO:0004421">
    <property type="term" value="F:hydroxymethylglutaryl-CoA synthase activity"/>
    <property type="evidence" value="ECO:0007669"/>
    <property type="project" value="InterPro"/>
</dbReference>
<dbReference type="InterPro" id="IPR013528">
    <property type="entry name" value="HMG_CoA_synth_N"/>
</dbReference>
<protein>
    <submittedName>
        <fullName evidence="7">HMG-CoA synthase</fullName>
        <ecNumber evidence="7">4.1.3.5</ecNumber>
    </submittedName>
</protein>
<dbReference type="InterPro" id="IPR016039">
    <property type="entry name" value="Thiolase-like"/>
</dbReference>
<comment type="similarity">
    <text evidence="1">Belongs to the thiolase-like superfamily. HMG-CoA synthase family.</text>
</comment>
<evidence type="ECO:0000256" key="3">
    <source>
        <dbReference type="PIRSR" id="PIRSR611554-1"/>
    </source>
</evidence>
<dbReference type="Gene3D" id="3.40.47.10">
    <property type="match status" value="2"/>
</dbReference>
<dbReference type="NCBIfam" id="TIGR01835">
    <property type="entry name" value="HMG-CoA-S_prok"/>
    <property type="match status" value="1"/>
</dbReference>
<proteinExistence type="inferred from homology"/>
<dbReference type="InterPro" id="IPR011554">
    <property type="entry name" value="HMG_CoA_synthase_prok"/>
</dbReference>
<feature type="domain" description="Hydroxymethylglutaryl-coenzyme A synthase C-terminal" evidence="6">
    <location>
        <begin position="265"/>
        <end position="328"/>
    </location>
</feature>
<keyword evidence="7" id="KW-0456">Lyase</keyword>
<dbReference type="PANTHER" id="PTHR43323">
    <property type="entry name" value="3-HYDROXY-3-METHYLGLUTARYL COENZYME A SYNTHASE"/>
    <property type="match status" value="1"/>
</dbReference>